<dbReference type="EMBL" id="JAVDPY010000001">
    <property type="protein sequence ID" value="MDR6331641.1"/>
    <property type="molecule type" value="Genomic_DNA"/>
</dbReference>
<dbReference type="InterPro" id="IPR032710">
    <property type="entry name" value="NTF2-like_dom_sf"/>
</dbReference>
<accession>A0A9W6CRI9</accession>
<dbReference type="Proteomes" id="UP001245370">
    <property type="component" value="Unassembled WGS sequence"/>
</dbReference>
<evidence type="ECO:0008006" key="5">
    <source>
        <dbReference type="Google" id="ProtNLM"/>
    </source>
</evidence>
<evidence type="ECO:0000313" key="2">
    <source>
        <dbReference type="EMBL" id="MDR6331641.1"/>
    </source>
</evidence>
<organism evidence="1 3">
    <name type="scientific">Xanthobacter flavus</name>
    <dbReference type="NCBI Taxonomy" id="281"/>
    <lineage>
        <taxon>Bacteria</taxon>
        <taxon>Pseudomonadati</taxon>
        <taxon>Pseudomonadota</taxon>
        <taxon>Alphaproteobacteria</taxon>
        <taxon>Hyphomicrobiales</taxon>
        <taxon>Xanthobacteraceae</taxon>
        <taxon>Xanthobacter</taxon>
    </lineage>
</organism>
<dbReference type="InterPro" id="IPR039437">
    <property type="entry name" value="FrzH/put_lumazine-bd"/>
</dbReference>
<gene>
    <name evidence="2" type="ORF">GGQ86_000088</name>
    <name evidence="1" type="ORF">XFLAVUS301_22420</name>
</gene>
<keyword evidence="4" id="KW-1185">Reference proteome</keyword>
<name>A0A9W6CRI9_XANFL</name>
<evidence type="ECO:0000313" key="3">
    <source>
        <dbReference type="Proteomes" id="UP001144397"/>
    </source>
</evidence>
<reference evidence="2 4" key="2">
    <citation type="submission" date="2023-07" db="EMBL/GenBank/DDBJ databases">
        <title>Genomic Encyclopedia of Type Strains, Phase IV (KMG-IV): sequencing the most valuable type-strain genomes for metagenomic binning, comparative biology and taxonomic classification.</title>
        <authorList>
            <person name="Goeker M."/>
        </authorList>
    </citation>
    <scope>NUCLEOTIDE SEQUENCE [LARGE SCALE GENOMIC DNA]</scope>
    <source>
        <strain evidence="2 4">DSM 338</strain>
    </source>
</reference>
<comment type="caution">
    <text evidence="1">The sequence shown here is derived from an EMBL/GenBank/DDBJ whole genome shotgun (WGS) entry which is preliminary data.</text>
</comment>
<protein>
    <recommendedName>
        <fullName evidence="5">Lumazine-binding protein</fullName>
    </recommendedName>
</protein>
<dbReference type="AlphaFoldDB" id="A0A9W6CRI9"/>
<dbReference type="Pfam" id="PF12893">
    <property type="entry name" value="Lumazine_bd_2"/>
    <property type="match status" value="1"/>
</dbReference>
<proteinExistence type="predicted"/>
<sequence>MNEIEDILAVVQGYFDALYFGSVEGFRKAFHPQAQLFSSEGGNTAALGMDAYMERVAGRAAPASRNDPRHDEVVAVTLTSPSTAHVRVRDALLPNRFVDDLLLVKYADGWKIVCKAWAYDPLAGV</sequence>
<dbReference type="Gene3D" id="3.10.450.50">
    <property type="match status" value="1"/>
</dbReference>
<dbReference type="SUPFAM" id="SSF54427">
    <property type="entry name" value="NTF2-like"/>
    <property type="match status" value="1"/>
</dbReference>
<reference evidence="1" key="1">
    <citation type="submission" date="2022-12" db="EMBL/GenBank/DDBJ databases">
        <title>Reference genome sequencing for broad-spectrum identification of bacterial and archaeal isolates by mass spectrometry.</title>
        <authorList>
            <person name="Sekiguchi Y."/>
            <person name="Tourlousse D.M."/>
        </authorList>
    </citation>
    <scope>NUCLEOTIDE SEQUENCE</scope>
    <source>
        <strain evidence="1">301</strain>
    </source>
</reference>
<evidence type="ECO:0000313" key="4">
    <source>
        <dbReference type="Proteomes" id="UP001245370"/>
    </source>
</evidence>
<dbReference type="GeneID" id="95763032"/>
<evidence type="ECO:0000313" key="1">
    <source>
        <dbReference type="EMBL" id="GLI22568.1"/>
    </source>
</evidence>
<dbReference type="EMBL" id="BSDO01000002">
    <property type="protein sequence ID" value="GLI22568.1"/>
    <property type="molecule type" value="Genomic_DNA"/>
</dbReference>
<dbReference type="Proteomes" id="UP001144397">
    <property type="component" value="Unassembled WGS sequence"/>
</dbReference>
<dbReference type="RefSeq" id="WP_281807530.1">
    <property type="nucleotide sequence ID" value="NZ_BSDO01000002.1"/>
</dbReference>